<organism evidence="2">
    <name type="scientific">hydrocarbon metagenome</name>
    <dbReference type="NCBI Taxonomy" id="938273"/>
    <lineage>
        <taxon>unclassified sequences</taxon>
        <taxon>metagenomes</taxon>
        <taxon>ecological metagenomes</taxon>
    </lineage>
</organism>
<sequence length="64" mass="7270">MKQKTLLFSVILCFLLAILAISWLVNTWEQNAKPGFAQVVFIVGVLLGMVIELIIIRIDKQLQK</sequence>
<proteinExistence type="predicted"/>
<evidence type="ECO:0000256" key="1">
    <source>
        <dbReference type="SAM" id="Phobius"/>
    </source>
</evidence>
<evidence type="ECO:0000313" key="2">
    <source>
        <dbReference type="EMBL" id="KUG15529.1"/>
    </source>
</evidence>
<name>A0A0W8F3T7_9ZZZZ</name>
<keyword evidence="1" id="KW-0472">Membrane</keyword>
<reference evidence="2" key="1">
    <citation type="journal article" date="2015" name="Proc. Natl. Acad. Sci. U.S.A.">
        <title>Networks of energetic and metabolic interactions define dynamics in microbial communities.</title>
        <authorList>
            <person name="Embree M."/>
            <person name="Liu J.K."/>
            <person name="Al-Bassam M.M."/>
            <person name="Zengler K."/>
        </authorList>
    </citation>
    <scope>NUCLEOTIDE SEQUENCE</scope>
</reference>
<dbReference type="AlphaFoldDB" id="A0A0W8F3T7"/>
<accession>A0A0W8F3T7</accession>
<keyword evidence="1" id="KW-0812">Transmembrane</keyword>
<comment type="caution">
    <text evidence="2">The sequence shown here is derived from an EMBL/GenBank/DDBJ whole genome shotgun (WGS) entry which is preliminary data.</text>
</comment>
<keyword evidence="1" id="KW-1133">Transmembrane helix</keyword>
<dbReference type="EMBL" id="LNQE01001551">
    <property type="protein sequence ID" value="KUG15529.1"/>
    <property type="molecule type" value="Genomic_DNA"/>
</dbReference>
<protein>
    <submittedName>
        <fullName evidence="2">Uncharacterized protein</fullName>
    </submittedName>
</protein>
<feature type="transmembrane region" description="Helical" evidence="1">
    <location>
        <begin position="36"/>
        <end position="56"/>
    </location>
</feature>
<gene>
    <name evidence="2" type="ORF">ASZ90_014809</name>
</gene>